<dbReference type="GO" id="GO:0036064">
    <property type="term" value="C:ciliary basal body"/>
    <property type="evidence" value="ECO:0007669"/>
    <property type="project" value="TreeGrafter"/>
</dbReference>
<dbReference type="GO" id="GO:0060271">
    <property type="term" value="P:cilium assembly"/>
    <property type="evidence" value="ECO:0007669"/>
    <property type="project" value="TreeGrafter"/>
</dbReference>
<dbReference type="InterPro" id="IPR009602">
    <property type="entry name" value="CBAR/FAM92"/>
</dbReference>
<feature type="compositionally biased region" description="Polar residues" evidence="1">
    <location>
        <begin position="359"/>
        <end position="369"/>
    </location>
</feature>
<dbReference type="GO" id="GO:0035869">
    <property type="term" value="C:ciliary transition zone"/>
    <property type="evidence" value="ECO:0007669"/>
    <property type="project" value="TreeGrafter"/>
</dbReference>
<feature type="compositionally biased region" description="Low complexity" evidence="1">
    <location>
        <begin position="337"/>
        <end position="348"/>
    </location>
</feature>
<dbReference type="PANTHER" id="PTHR21223:SF3">
    <property type="entry name" value="CBY1-INTERACTING BAR DOMAIN-CONTAINING PROTEIN 2"/>
    <property type="match status" value="1"/>
</dbReference>
<dbReference type="Proteomes" id="UP000437017">
    <property type="component" value="Unassembled WGS sequence"/>
</dbReference>
<organism evidence="2 3">
    <name type="scientific">Balaenoptera physalus</name>
    <name type="common">Fin whale</name>
    <name type="synonym">Balaena physalus</name>
    <dbReference type="NCBI Taxonomy" id="9770"/>
    <lineage>
        <taxon>Eukaryota</taxon>
        <taxon>Metazoa</taxon>
        <taxon>Chordata</taxon>
        <taxon>Craniata</taxon>
        <taxon>Vertebrata</taxon>
        <taxon>Euteleostomi</taxon>
        <taxon>Mammalia</taxon>
        <taxon>Eutheria</taxon>
        <taxon>Laurasiatheria</taxon>
        <taxon>Artiodactyla</taxon>
        <taxon>Whippomorpha</taxon>
        <taxon>Cetacea</taxon>
        <taxon>Mysticeti</taxon>
        <taxon>Balaenopteridae</taxon>
        <taxon>Balaenoptera</taxon>
    </lineage>
</organism>
<gene>
    <name evidence="2" type="ORF">E2I00_019403</name>
</gene>
<name>A0A643BW26_BALPH</name>
<evidence type="ECO:0000313" key="3">
    <source>
        <dbReference type="Proteomes" id="UP000437017"/>
    </source>
</evidence>
<sequence length="369" mass="41013">MCDAALAGEEARELSTYCLEGKALQSPRKTLNCACGIAEPEGRSPFGALDRGGSDALVEPEIPDIGVLSGKAGSLVAVSAYGVHAKLVAMGTARNSVYNKGEKTSKMMINTFKLSLWAGALSPRFSDEQRFTVLFRTPLLSSQGQQVRVMEDTVTNAEKHFGQFCSLPAAYTRKTARLRDKADPLVKTLIDFADTENPELYGMQIKQTQVSKGTTLRPEIKKFKHVWNELKQLERLEKLRQKSPSERQTIAETSVQRASVDASCTSHQLEETVDAFQEQLNLQIQPSWQDFRAKMRGVYGRYDTRLLTDNTLSPAVPWFLAQSRAPYGAREKKQPVRTTLLRRTPWRTSGDRGRGPISRTRTPQSGKGG</sequence>
<accession>A0A643BW26</accession>
<protein>
    <recommendedName>
        <fullName evidence="4">BAR domain-containing protein</fullName>
    </recommendedName>
</protein>
<feature type="region of interest" description="Disordered" evidence="1">
    <location>
        <begin position="328"/>
        <end position="369"/>
    </location>
</feature>
<proteinExistence type="predicted"/>
<evidence type="ECO:0000313" key="2">
    <source>
        <dbReference type="EMBL" id="KAB0392221.1"/>
    </source>
</evidence>
<dbReference type="EMBL" id="SGJD01003972">
    <property type="protein sequence ID" value="KAB0392221.1"/>
    <property type="molecule type" value="Genomic_DNA"/>
</dbReference>
<dbReference type="PANTHER" id="PTHR21223">
    <property type="entry name" value="CBY1-INTERACTING BAR DOMAIN-CONTAINING PROTEIN HOMOLOG"/>
    <property type="match status" value="1"/>
</dbReference>
<dbReference type="AlphaFoldDB" id="A0A643BW26"/>
<evidence type="ECO:0000256" key="1">
    <source>
        <dbReference type="SAM" id="MobiDB-lite"/>
    </source>
</evidence>
<comment type="caution">
    <text evidence="2">The sequence shown here is derived from an EMBL/GenBank/DDBJ whole genome shotgun (WGS) entry which is preliminary data.</text>
</comment>
<dbReference type="Pfam" id="PF06730">
    <property type="entry name" value="FAM92"/>
    <property type="match status" value="2"/>
</dbReference>
<evidence type="ECO:0008006" key="4">
    <source>
        <dbReference type="Google" id="ProtNLM"/>
    </source>
</evidence>
<dbReference type="OrthoDB" id="60621at2759"/>
<reference evidence="2 3" key="1">
    <citation type="journal article" date="2019" name="PLoS ONE">
        <title>Genomic analyses reveal an absence of contemporary introgressive admixture between fin whales and blue whales, despite known hybrids.</title>
        <authorList>
            <person name="Westbury M.V."/>
            <person name="Petersen B."/>
            <person name="Lorenzen E.D."/>
        </authorList>
    </citation>
    <scope>NUCLEOTIDE SEQUENCE [LARGE SCALE GENOMIC DNA]</scope>
    <source>
        <strain evidence="2">FinWhale-01</strain>
    </source>
</reference>
<keyword evidence="3" id="KW-1185">Reference proteome</keyword>